<reference evidence="1 2" key="1">
    <citation type="submission" date="2022-04" db="EMBL/GenBank/DDBJ databases">
        <title>Genome sequence of soybean root-associated Caulobacter segnis RL271.</title>
        <authorList>
            <person name="Longley R."/>
            <person name="Bonito G."/>
            <person name="Trigodet F."/>
            <person name="Crosson S."/>
            <person name="Fiebig A."/>
        </authorList>
    </citation>
    <scope>NUCLEOTIDE SEQUENCE [LARGE SCALE GENOMIC DNA]</scope>
    <source>
        <strain evidence="1 2">RL271</strain>
    </source>
</reference>
<organism evidence="1 2">
    <name type="scientific">Caulobacter segnis</name>
    <dbReference type="NCBI Taxonomy" id="88688"/>
    <lineage>
        <taxon>Bacteria</taxon>
        <taxon>Pseudomonadati</taxon>
        <taxon>Pseudomonadota</taxon>
        <taxon>Alphaproteobacteria</taxon>
        <taxon>Caulobacterales</taxon>
        <taxon>Caulobacteraceae</taxon>
        <taxon>Caulobacter</taxon>
    </lineage>
</organism>
<evidence type="ECO:0000313" key="1">
    <source>
        <dbReference type="EMBL" id="USQ95022.1"/>
    </source>
</evidence>
<dbReference type="Proteomes" id="UP001057520">
    <property type="component" value="Chromosome"/>
</dbReference>
<protein>
    <submittedName>
        <fullName evidence="1">Uncharacterized protein</fullName>
    </submittedName>
</protein>
<evidence type="ECO:0000313" key="2">
    <source>
        <dbReference type="Proteomes" id="UP001057520"/>
    </source>
</evidence>
<accession>A0ABY4ZSN8</accession>
<proteinExistence type="predicted"/>
<name>A0ABY4ZSN8_9CAUL</name>
<gene>
    <name evidence="1" type="ORF">MZV50_21040</name>
</gene>
<dbReference type="EMBL" id="CP096040">
    <property type="protein sequence ID" value="USQ95022.1"/>
    <property type="molecule type" value="Genomic_DNA"/>
</dbReference>
<keyword evidence="2" id="KW-1185">Reference proteome</keyword>
<sequence length="154" mass="17127">MGRSLEIYYLLSRAEKAETGNAEYWVIERYHKDARAGFGGTTLKHDWIDSRNCPSVDLVLKDISVLPKLGFTDPKSKITIIPPSDFPRLRISGPAEGMDAAGGARISRSYYAGAVAAWWAKADENLRNCWGNQAIGGYAPRLNSPSDLAHWKDW</sequence>